<reference evidence="4" key="1">
    <citation type="journal article" date="2019" name="Int. J. Syst. Evol. Microbiol.">
        <title>The Global Catalogue of Microorganisms (GCM) 10K type strain sequencing project: providing services to taxonomists for standard genome sequencing and annotation.</title>
        <authorList>
            <consortium name="The Broad Institute Genomics Platform"/>
            <consortium name="The Broad Institute Genome Sequencing Center for Infectious Disease"/>
            <person name="Wu L."/>
            <person name="Ma J."/>
        </authorList>
    </citation>
    <scope>NUCLEOTIDE SEQUENCE [LARGE SCALE GENOMIC DNA]</scope>
    <source>
        <strain evidence="4">JCM 4087</strain>
    </source>
</reference>
<keyword evidence="1" id="KW-0732">Signal</keyword>
<organism evidence="3 4">
    <name type="scientific">Acidicapsa dinghuensis</name>
    <dbReference type="NCBI Taxonomy" id="2218256"/>
    <lineage>
        <taxon>Bacteria</taxon>
        <taxon>Pseudomonadati</taxon>
        <taxon>Acidobacteriota</taxon>
        <taxon>Terriglobia</taxon>
        <taxon>Terriglobales</taxon>
        <taxon>Acidobacteriaceae</taxon>
        <taxon>Acidicapsa</taxon>
    </lineage>
</organism>
<evidence type="ECO:0000256" key="1">
    <source>
        <dbReference type="SAM" id="SignalP"/>
    </source>
</evidence>
<evidence type="ECO:0000313" key="3">
    <source>
        <dbReference type="EMBL" id="MFC5863287.1"/>
    </source>
</evidence>
<feature type="signal peptide" evidence="1">
    <location>
        <begin position="1"/>
        <end position="22"/>
    </location>
</feature>
<dbReference type="SUPFAM" id="SSF52266">
    <property type="entry name" value="SGNH hydrolase"/>
    <property type="match status" value="1"/>
</dbReference>
<accession>A0ABW1EG42</accession>
<sequence length="207" mass="22309">MKPRHAASLLIALILFAASLFAAPSEKTLICFGDSITAGFGLDVSQAYPAALQHLLDTRGYHYHVVNAGVSGNTSKDAVARVQSILAQHPDVVLVEFGGNDGLRGLPLDLTRHNLDSVLTTLQAAHVKILLVGITLPPNYGQDYIHSFDAIYREAAAKHHVPLMPMLYNGIYTIPGTIQPDGIHPTAKGSQLIAEHMLPLITPLLRK</sequence>
<dbReference type="Proteomes" id="UP001596091">
    <property type="component" value="Unassembled WGS sequence"/>
</dbReference>
<proteinExistence type="predicted"/>
<protein>
    <submittedName>
        <fullName evidence="3">Arylesterase</fullName>
    </submittedName>
</protein>
<dbReference type="RefSeq" id="WP_263341468.1">
    <property type="nucleotide sequence ID" value="NZ_JAGSYH010000007.1"/>
</dbReference>
<dbReference type="EMBL" id="JBHSPH010000004">
    <property type="protein sequence ID" value="MFC5863287.1"/>
    <property type="molecule type" value="Genomic_DNA"/>
</dbReference>
<dbReference type="CDD" id="cd01822">
    <property type="entry name" value="Lysophospholipase_L1_like"/>
    <property type="match status" value="1"/>
</dbReference>
<dbReference type="InterPro" id="IPR013830">
    <property type="entry name" value="SGNH_hydro"/>
</dbReference>
<comment type="caution">
    <text evidence="3">The sequence shown here is derived from an EMBL/GenBank/DDBJ whole genome shotgun (WGS) entry which is preliminary data.</text>
</comment>
<evidence type="ECO:0000259" key="2">
    <source>
        <dbReference type="Pfam" id="PF13472"/>
    </source>
</evidence>
<name>A0ABW1EG42_9BACT</name>
<dbReference type="InterPro" id="IPR036514">
    <property type="entry name" value="SGNH_hydro_sf"/>
</dbReference>
<dbReference type="Pfam" id="PF13472">
    <property type="entry name" value="Lipase_GDSL_2"/>
    <property type="match status" value="1"/>
</dbReference>
<keyword evidence="4" id="KW-1185">Reference proteome</keyword>
<feature type="chain" id="PRO_5047068478" evidence="1">
    <location>
        <begin position="23"/>
        <end position="207"/>
    </location>
</feature>
<dbReference type="InterPro" id="IPR051532">
    <property type="entry name" value="Ester_Hydrolysis_Enzymes"/>
</dbReference>
<dbReference type="PANTHER" id="PTHR30383">
    <property type="entry name" value="THIOESTERASE 1/PROTEASE 1/LYSOPHOSPHOLIPASE L1"/>
    <property type="match status" value="1"/>
</dbReference>
<feature type="domain" description="SGNH hydrolase-type esterase" evidence="2">
    <location>
        <begin position="31"/>
        <end position="192"/>
    </location>
</feature>
<dbReference type="Gene3D" id="3.40.50.1110">
    <property type="entry name" value="SGNH hydrolase"/>
    <property type="match status" value="1"/>
</dbReference>
<gene>
    <name evidence="3" type="ORF">ACFPT7_13365</name>
</gene>
<dbReference type="PANTHER" id="PTHR30383:SF24">
    <property type="entry name" value="THIOESTERASE 1_PROTEASE 1_LYSOPHOSPHOLIPASE L1"/>
    <property type="match status" value="1"/>
</dbReference>
<evidence type="ECO:0000313" key="4">
    <source>
        <dbReference type="Proteomes" id="UP001596091"/>
    </source>
</evidence>